<dbReference type="PANTHER" id="PTHR11735">
    <property type="entry name" value="TRNA N6-ADENOSINE THREONYLCARBAMOYLTRANSFERASE"/>
    <property type="match status" value="1"/>
</dbReference>
<dbReference type="GO" id="GO:0005829">
    <property type="term" value="C:cytosol"/>
    <property type="evidence" value="ECO:0007669"/>
    <property type="project" value="TreeGrafter"/>
</dbReference>
<dbReference type="InterPro" id="IPR043129">
    <property type="entry name" value="ATPase_NBD"/>
</dbReference>
<protein>
    <recommendedName>
        <fullName evidence="1">Gcp-like domain-containing protein</fullName>
    </recommendedName>
</protein>
<dbReference type="PANTHER" id="PTHR11735:SF11">
    <property type="entry name" value="TRNA THREONYLCARBAMOYLADENOSINE BIOSYNTHESIS PROTEIN TSAB"/>
    <property type="match status" value="1"/>
</dbReference>
<feature type="domain" description="Gcp-like" evidence="1">
    <location>
        <begin position="14"/>
        <end position="102"/>
    </location>
</feature>
<dbReference type="AlphaFoldDB" id="A0A381S160"/>
<evidence type="ECO:0000313" key="2">
    <source>
        <dbReference type="EMBL" id="SUZ97058.1"/>
    </source>
</evidence>
<reference evidence="2" key="1">
    <citation type="submission" date="2018-05" db="EMBL/GenBank/DDBJ databases">
        <authorList>
            <person name="Lanie J.A."/>
            <person name="Ng W.-L."/>
            <person name="Kazmierczak K.M."/>
            <person name="Andrzejewski T.M."/>
            <person name="Davidsen T.M."/>
            <person name="Wayne K.J."/>
            <person name="Tettelin H."/>
            <person name="Glass J.I."/>
            <person name="Rusch D."/>
            <person name="Podicherti R."/>
            <person name="Tsui H.-C.T."/>
            <person name="Winkler M.E."/>
        </authorList>
    </citation>
    <scope>NUCLEOTIDE SEQUENCE</scope>
</reference>
<accession>A0A381S160</accession>
<dbReference type="Pfam" id="PF00814">
    <property type="entry name" value="TsaD"/>
    <property type="match status" value="1"/>
</dbReference>
<evidence type="ECO:0000259" key="1">
    <source>
        <dbReference type="Pfam" id="PF00814"/>
    </source>
</evidence>
<dbReference type="EMBL" id="UINC01002473">
    <property type="protein sequence ID" value="SUZ97058.1"/>
    <property type="molecule type" value="Genomic_DNA"/>
</dbReference>
<dbReference type="GO" id="GO:0002949">
    <property type="term" value="P:tRNA threonylcarbamoyladenosine modification"/>
    <property type="evidence" value="ECO:0007669"/>
    <property type="project" value="InterPro"/>
</dbReference>
<gene>
    <name evidence="2" type="ORF">METZ01_LOCUS49912</name>
</gene>
<organism evidence="2">
    <name type="scientific">marine metagenome</name>
    <dbReference type="NCBI Taxonomy" id="408172"/>
    <lineage>
        <taxon>unclassified sequences</taxon>
        <taxon>metagenomes</taxon>
        <taxon>ecological metagenomes</taxon>
    </lineage>
</organism>
<dbReference type="Gene3D" id="3.30.420.40">
    <property type="match status" value="1"/>
</dbReference>
<dbReference type="NCBIfam" id="TIGR03725">
    <property type="entry name" value="T6A_YeaZ"/>
    <property type="match status" value="1"/>
</dbReference>
<feature type="non-terminal residue" evidence="2">
    <location>
        <position position="145"/>
    </location>
</feature>
<sequence>MIKGQDCLAFREEEMPRRHAEIIPSFVESAIYESGQEMKMIDAVAVSIGPGSFTGLRIGLGFAKGFAFAHDLPILAVPTIEAMAFGLAKHQPTLGLVLSHGRRIFSQRFSWQDELPIAASKPVVNDLEDLLDDLDEYATIFQWQC</sequence>
<dbReference type="InterPro" id="IPR000905">
    <property type="entry name" value="Gcp-like_dom"/>
</dbReference>
<proteinExistence type="predicted"/>
<dbReference type="InterPro" id="IPR022496">
    <property type="entry name" value="T6A_TsaB"/>
</dbReference>
<dbReference type="SUPFAM" id="SSF53067">
    <property type="entry name" value="Actin-like ATPase domain"/>
    <property type="match status" value="1"/>
</dbReference>
<name>A0A381S160_9ZZZZ</name>